<evidence type="ECO:0000259" key="3">
    <source>
        <dbReference type="Pfam" id="PF13505"/>
    </source>
</evidence>
<dbReference type="AlphaFoldDB" id="A0A557P7Y2"/>
<feature type="chain" id="PRO_5022132221" evidence="2">
    <location>
        <begin position="23"/>
        <end position="196"/>
    </location>
</feature>
<dbReference type="OrthoDB" id="6308600at2"/>
<reference evidence="4 5" key="1">
    <citation type="submission" date="2019-07" db="EMBL/GenBank/DDBJ databases">
        <title>The draft genome sequence of Vibrio algivorus M1486.</title>
        <authorList>
            <person name="Meng X."/>
        </authorList>
    </citation>
    <scope>NUCLEOTIDE SEQUENCE [LARGE SCALE GENOMIC DNA]</scope>
    <source>
        <strain evidence="4 5">M1486</strain>
    </source>
</reference>
<feature type="domain" description="Outer membrane protein beta-barrel" evidence="3">
    <location>
        <begin position="10"/>
        <end position="157"/>
    </location>
</feature>
<organism evidence="4 5">
    <name type="scientific">Vibrio algivorus</name>
    <dbReference type="NCBI Taxonomy" id="1667024"/>
    <lineage>
        <taxon>Bacteria</taxon>
        <taxon>Pseudomonadati</taxon>
        <taxon>Pseudomonadota</taxon>
        <taxon>Gammaproteobacteria</taxon>
        <taxon>Vibrionales</taxon>
        <taxon>Vibrionaceae</taxon>
        <taxon>Vibrio</taxon>
    </lineage>
</organism>
<evidence type="ECO:0000313" key="4">
    <source>
        <dbReference type="EMBL" id="TVO36739.1"/>
    </source>
</evidence>
<name>A0A557P7Y2_9VIBR</name>
<evidence type="ECO:0000256" key="2">
    <source>
        <dbReference type="SAM" id="SignalP"/>
    </source>
</evidence>
<dbReference type="InterPro" id="IPR027385">
    <property type="entry name" value="Beta-barrel_OMP"/>
</dbReference>
<comment type="caution">
    <text evidence="4">The sequence shown here is derived from an EMBL/GenBank/DDBJ whole genome shotgun (WGS) entry which is preliminary data.</text>
</comment>
<accession>A0A557P7Y2</accession>
<dbReference type="EMBL" id="VMKJ01000014">
    <property type="protein sequence ID" value="TVO36739.1"/>
    <property type="molecule type" value="Genomic_DNA"/>
</dbReference>
<gene>
    <name evidence="4" type="ORF">FOF44_08610</name>
</gene>
<proteinExistence type="predicted"/>
<sequence length="196" mass="21768">MKNKSWLLFVAAAAMTSATTYADVIITPMVGYTLGGEVEDSNGNEYDLKGSESYGLSIEVPVENGQLGLFYSYQDNELEALDYDSSIQYLMIQSRLNMPINNNALSYLGVGLGGSYTDVDWADNKYGFAASIYAGLEYKFTDNLALTGQIRWLGTIVDNDSQSACYANQSSSNCYIKFESDWMNQFQSNLGMVFRF</sequence>
<evidence type="ECO:0000313" key="5">
    <source>
        <dbReference type="Proteomes" id="UP000319828"/>
    </source>
</evidence>
<dbReference type="SUPFAM" id="SSF56925">
    <property type="entry name" value="OMPA-like"/>
    <property type="match status" value="1"/>
</dbReference>
<feature type="signal peptide" evidence="2">
    <location>
        <begin position="1"/>
        <end position="22"/>
    </location>
</feature>
<protein>
    <submittedName>
        <fullName evidence="4">Porin family protein</fullName>
    </submittedName>
</protein>
<dbReference type="Gene3D" id="2.40.160.20">
    <property type="match status" value="1"/>
</dbReference>
<dbReference type="RefSeq" id="WP_144388084.1">
    <property type="nucleotide sequence ID" value="NZ_CANNCB010000021.1"/>
</dbReference>
<keyword evidence="1 2" id="KW-0732">Signal</keyword>
<dbReference type="Proteomes" id="UP000319828">
    <property type="component" value="Unassembled WGS sequence"/>
</dbReference>
<dbReference type="InterPro" id="IPR011250">
    <property type="entry name" value="OMP/PagP_B-barrel"/>
</dbReference>
<dbReference type="Pfam" id="PF13505">
    <property type="entry name" value="OMP_b-brl"/>
    <property type="match status" value="1"/>
</dbReference>
<evidence type="ECO:0000256" key="1">
    <source>
        <dbReference type="ARBA" id="ARBA00022729"/>
    </source>
</evidence>